<dbReference type="SUPFAM" id="SSF48452">
    <property type="entry name" value="TPR-like"/>
    <property type="match status" value="1"/>
</dbReference>
<dbReference type="Gene3D" id="1.25.40.10">
    <property type="entry name" value="Tetratricopeptide repeat domain"/>
    <property type="match status" value="2"/>
</dbReference>
<dbReference type="InterPro" id="IPR019734">
    <property type="entry name" value="TPR_rpt"/>
</dbReference>
<organism evidence="1">
    <name type="scientific">Leucothrix mucor</name>
    <dbReference type="NCBI Taxonomy" id="45248"/>
    <lineage>
        <taxon>Bacteria</taxon>
        <taxon>Pseudomonadati</taxon>
        <taxon>Pseudomonadota</taxon>
        <taxon>Gammaproteobacteria</taxon>
        <taxon>Thiotrichales</taxon>
        <taxon>Thiotrichaceae</taxon>
        <taxon>Leucothrix</taxon>
    </lineage>
</organism>
<accession>A0A7V2WVV5</accession>
<evidence type="ECO:0000313" key="1">
    <source>
        <dbReference type="EMBL" id="HFC93082.1"/>
    </source>
</evidence>
<feature type="non-terminal residue" evidence="1">
    <location>
        <position position="1"/>
    </location>
</feature>
<sequence length="411" mass="48070">YYKNKQLTSRAIANELNVETVLEGSIYPDKDKINLNLRLINAETEALIWSLNEQESTQEIYSLFRNTALKVVQRIAPNQALKKQQLHLQEKTNNEAFELYLRANYLLQSREARFLQDAETFLLLAIEKEPYFVEAYAKLANVYIVMSSYSIGNRIDWFKLAKEYNDDALILDDNSSIGWTNLGLIEFGYNYDLHEAKNAFKKAISINPNNVDAQRSLAEMYAMTSDYKKALEILEETWQKDTMNPLLISVWGSILMMDKQYHKALEKFELAKSFGSRFIWIDRDIAYTHQWRGDDQLSLKFRYLEMKNIGYFANGDQAFISATKKDGVLGFWQWRLPLLLNKWQAGKVHGCYIAEAYAGIKAYKKMLQWFNTGLEQKSEICFQLVKRSPEFYRFKDKPEFKSLLSKYDIAI</sequence>
<proteinExistence type="predicted"/>
<dbReference type="AlphaFoldDB" id="A0A7V2WVV5"/>
<comment type="caution">
    <text evidence="1">The sequence shown here is derived from an EMBL/GenBank/DDBJ whole genome shotgun (WGS) entry which is preliminary data.</text>
</comment>
<dbReference type="Pfam" id="PF14559">
    <property type="entry name" value="TPR_19"/>
    <property type="match status" value="1"/>
</dbReference>
<dbReference type="Gene3D" id="3.40.50.10610">
    <property type="entry name" value="ABC-type transport auxiliary lipoprotein component"/>
    <property type="match status" value="1"/>
</dbReference>
<name>A0A7V2WVV5_LEUMU</name>
<protein>
    <submittedName>
        <fullName evidence="1">Tetratricopeptide repeat protein</fullName>
    </submittedName>
</protein>
<dbReference type="SMART" id="SM00028">
    <property type="entry name" value="TPR"/>
    <property type="match status" value="3"/>
</dbReference>
<dbReference type="Proteomes" id="UP000885750">
    <property type="component" value="Unassembled WGS sequence"/>
</dbReference>
<dbReference type="EMBL" id="DRMS01000365">
    <property type="protein sequence ID" value="HFC93082.1"/>
    <property type="molecule type" value="Genomic_DNA"/>
</dbReference>
<gene>
    <name evidence="1" type="ORF">ENJ51_09750</name>
</gene>
<reference evidence="1" key="1">
    <citation type="journal article" date="2020" name="mSystems">
        <title>Genome- and Community-Level Interaction Insights into Carbon Utilization and Element Cycling Functions of Hydrothermarchaeota in Hydrothermal Sediment.</title>
        <authorList>
            <person name="Zhou Z."/>
            <person name="Liu Y."/>
            <person name="Xu W."/>
            <person name="Pan J."/>
            <person name="Luo Z.H."/>
            <person name="Li M."/>
        </authorList>
    </citation>
    <scope>NUCLEOTIDE SEQUENCE [LARGE SCALE GENOMIC DNA]</scope>
    <source>
        <strain evidence="1">HyVt-493</strain>
    </source>
</reference>
<dbReference type="InterPro" id="IPR011990">
    <property type="entry name" value="TPR-like_helical_dom_sf"/>
</dbReference>